<evidence type="ECO:0000313" key="1">
    <source>
        <dbReference type="EMBL" id="KAF2194390.1"/>
    </source>
</evidence>
<reference evidence="1" key="1">
    <citation type="journal article" date="2020" name="Stud. Mycol.">
        <title>101 Dothideomycetes genomes: a test case for predicting lifestyles and emergence of pathogens.</title>
        <authorList>
            <person name="Haridas S."/>
            <person name="Albert R."/>
            <person name="Binder M."/>
            <person name="Bloem J."/>
            <person name="Labutti K."/>
            <person name="Salamov A."/>
            <person name="Andreopoulos B."/>
            <person name="Baker S."/>
            <person name="Barry K."/>
            <person name="Bills G."/>
            <person name="Bluhm B."/>
            <person name="Cannon C."/>
            <person name="Castanera R."/>
            <person name="Culley D."/>
            <person name="Daum C."/>
            <person name="Ezra D."/>
            <person name="Gonzalez J."/>
            <person name="Henrissat B."/>
            <person name="Kuo A."/>
            <person name="Liang C."/>
            <person name="Lipzen A."/>
            <person name="Lutzoni F."/>
            <person name="Magnuson J."/>
            <person name="Mondo S."/>
            <person name="Nolan M."/>
            <person name="Ohm R."/>
            <person name="Pangilinan J."/>
            <person name="Park H.-J."/>
            <person name="Ramirez L."/>
            <person name="Alfaro M."/>
            <person name="Sun H."/>
            <person name="Tritt A."/>
            <person name="Yoshinaga Y."/>
            <person name="Zwiers L.-H."/>
            <person name="Turgeon B."/>
            <person name="Goodwin S."/>
            <person name="Spatafora J."/>
            <person name="Crous P."/>
            <person name="Grigoriev I."/>
        </authorList>
    </citation>
    <scope>NUCLEOTIDE SEQUENCE</scope>
    <source>
        <strain evidence="1">CBS 207.26</strain>
    </source>
</reference>
<proteinExistence type="predicted"/>
<keyword evidence="2" id="KW-1185">Reference proteome</keyword>
<organism evidence="1 2">
    <name type="scientific">Zopfia rhizophila CBS 207.26</name>
    <dbReference type="NCBI Taxonomy" id="1314779"/>
    <lineage>
        <taxon>Eukaryota</taxon>
        <taxon>Fungi</taxon>
        <taxon>Dikarya</taxon>
        <taxon>Ascomycota</taxon>
        <taxon>Pezizomycotina</taxon>
        <taxon>Dothideomycetes</taxon>
        <taxon>Dothideomycetes incertae sedis</taxon>
        <taxon>Zopfiaceae</taxon>
        <taxon>Zopfia</taxon>
    </lineage>
</organism>
<gene>
    <name evidence="1" type="ORF">K469DRAFT_546552</name>
</gene>
<dbReference type="AlphaFoldDB" id="A0A6A6EWB3"/>
<dbReference type="EMBL" id="ML994611">
    <property type="protein sequence ID" value="KAF2194390.1"/>
    <property type="molecule type" value="Genomic_DNA"/>
</dbReference>
<dbReference type="Proteomes" id="UP000800200">
    <property type="component" value="Unassembled WGS sequence"/>
</dbReference>
<accession>A0A6A6EWB3</accession>
<protein>
    <submittedName>
        <fullName evidence="1">Uncharacterized protein</fullName>
    </submittedName>
</protein>
<sequence>MELYYTILNSKTIADFEINYRQVKKASLQLTGYLSRYWLNNHAQKLISCYTNRITHFGLTTTSKAEGAHRTIKD</sequence>
<name>A0A6A6EWB3_9PEZI</name>
<dbReference type="OrthoDB" id="3599509at2759"/>
<evidence type="ECO:0000313" key="2">
    <source>
        <dbReference type="Proteomes" id="UP000800200"/>
    </source>
</evidence>